<organism evidence="1 2">
    <name type="scientific">Rhodococcus ruber</name>
    <dbReference type="NCBI Taxonomy" id="1830"/>
    <lineage>
        <taxon>Bacteria</taxon>
        <taxon>Bacillati</taxon>
        <taxon>Actinomycetota</taxon>
        <taxon>Actinomycetes</taxon>
        <taxon>Mycobacteriales</taxon>
        <taxon>Nocardiaceae</taxon>
        <taxon>Rhodococcus</taxon>
    </lineage>
</organism>
<dbReference type="EMBL" id="CCSD01000056">
    <property type="protein sequence ID" value="CDZ89035.1"/>
    <property type="molecule type" value="Genomic_DNA"/>
</dbReference>
<evidence type="ECO:0000313" key="1">
    <source>
        <dbReference type="EMBL" id="CDZ89035.1"/>
    </source>
</evidence>
<sequence length="159" mass="17600">MPPRRGHTQSIEKRTDMAEKQRHALELRNAGRSLQFVADIYGVDQSTVSRWCSAAIKDIPREAAEEFRQRQLLQLDSMLEAIWDDVVSGNQLKIDRALAILERQAKLTGLEDLAKIEALKAAKGDAGVEAESMIGTLLDGLKAAYVAQKDRAAEPEGDE</sequence>
<accession>A0A098BLB5</accession>
<dbReference type="AlphaFoldDB" id="A0A098BLB5"/>
<reference evidence="1 2" key="1">
    <citation type="journal article" date="2014" name="Genome Announc.">
        <title>Draft Genome Sequence of Propane- and Butane-Oxidizing Actinobacterium Rhodococcus ruber IEGM 231.</title>
        <authorList>
            <person name="Ivshina I.B."/>
            <person name="Kuyukina M.S."/>
            <person name="Krivoruchko A.V."/>
            <person name="Barbe V."/>
            <person name="Fischer C."/>
        </authorList>
    </citation>
    <scope>NUCLEOTIDE SEQUENCE [LARGE SCALE GENOMIC DNA]</scope>
</reference>
<protein>
    <submittedName>
        <fullName evidence="1">Putative DNA-binding protein</fullName>
    </submittedName>
</protein>
<name>A0A098BLB5_9NOCA</name>
<gene>
    <name evidence="1" type="ORF">RHRU231_450202</name>
</gene>
<evidence type="ECO:0000313" key="2">
    <source>
        <dbReference type="Proteomes" id="UP000042997"/>
    </source>
</evidence>
<keyword evidence="1" id="KW-0238">DNA-binding</keyword>
<dbReference type="Proteomes" id="UP000042997">
    <property type="component" value="Unassembled WGS sequence"/>
</dbReference>
<dbReference type="Gene3D" id="1.10.10.60">
    <property type="entry name" value="Homeodomain-like"/>
    <property type="match status" value="1"/>
</dbReference>
<dbReference type="GO" id="GO:0003677">
    <property type="term" value="F:DNA binding"/>
    <property type="evidence" value="ECO:0007669"/>
    <property type="project" value="UniProtKB-KW"/>
</dbReference>
<dbReference type="RefSeq" id="WP_269572181.1">
    <property type="nucleotide sequence ID" value="NZ_JAPWIU010000041.1"/>
</dbReference>
<proteinExistence type="predicted"/>